<evidence type="ECO:0000313" key="10">
    <source>
        <dbReference type="EMBL" id="QMV69083.1"/>
    </source>
</evidence>
<evidence type="ECO:0000256" key="1">
    <source>
        <dbReference type="ARBA" id="ARBA00006717"/>
    </source>
</evidence>
<evidence type="ECO:0000256" key="9">
    <source>
        <dbReference type="RuleBase" id="RU004512"/>
    </source>
</evidence>
<reference evidence="10 11" key="1">
    <citation type="journal article" date="2020" name="G3 (Bethesda)">
        <title>CeMbio - The Caenorhabditis elegans Microbiome Resource.</title>
        <authorList>
            <person name="Dirksen P."/>
            <person name="Assie A."/>
            <person name="Zimmermann J."/>
            <person name="Zhang F."/>
            <person name="Tietje A.M."/>
            <person name="Marsh S.A."/>
            <person name="Felix M.A."/>
            <person name="Shapira M."/>
            <person name="Kaleta C."/>
            <person name="Schulenburg H."/>
            <person name="Samuel B."/>
        </authorList>
    </citation>
    <scope>NUCLEOTIDE SEQUENCE [LARGE SCALE GENOMIC DNA]</scope>
    <source>
        <strain evidence="10 11">BIGb0170</strain>
    </source>
</reference>
<keyword evidence="4 5" id="KW-0413">Isomerase</keyword>
<name>A0A7G5E508_9SPHI</name>
<keyword evidence="11" id="KW-1185">Reference proteome</keyword>
<evidence type="ECO:0000256" key="6">
    <source>
        <dbReference type="PIRSR" id="PIRSR613078-1"/>
    </source>
</evidence>
<dbReference type="Proteomes" id="UP000515450">
    <property type="component" value="Chromosome"/>
</dbReference>
<proteinExistence type="inferred from homology"/>
<dbReference type="RefSeq" id="WP_182330044.1">
    <property type="nucleotide sequence ID" value="NZ_CP058555.1"/>
</dbReference>
<dbReference type="CDD" id="cd07067">
    <property type="entry name" value="HP_PGM_like"/>
    <property type="match status" value="1"/>
</dbReference>
<evidence type="ECO:0000313" key="11">
    <source>
        <dbReference type="Proteomes" id="UP000515450"/>
    </source>
</evidence>
<feature type="binding site" evidence="5 7">
    <location>
        <begin position="156"/>
        <end position="157"/>
    </location>
    <ligand>
        <name>substrate</name>
    </ligand>
</feature>
<dbReference type="NCBIfam" id="TIGR01258">
    <property type="entry name" value="pgm_1"/>
    <property type="match status" value="2"/>
</dbReference>
<feature type="binding site" evidence="5 7">
    <location>
        <begin position="112"/>
        <end position="113"/>
    </location>
    <ligand>
        <name>substrate</name>
    </ligand>
</feature>
<comment type="function">
    <text evidence="5 9">Catalyzes the interconversion of 2-phosphoglycerate and 3-phosphoglycerate.</text>
</comment>
<dbReference type="InterPro" id="IPR029033">
    <property type="entry name" value="His_PPase_superfam"/>
</dbReference>
<feature type="binding site" evidence="5 7">
    <location>
        <begin position="8"/>
        <end position="15"/>
    </location>
    <ligand>
        <name>substrate</name>
    </ligand>
</feature>
<dbReference type="EMBL" id="CP058555">
    <property type="protein sequence ID" value="QMV69083.1"/>
    <property type="molecule type" value="Genomic_DNA"/>
</dbReference>
<dbReference type="UniPathway" id="UPA00109">
    <property type="reaction ID" value="UER00186"/>
</dbReference>
<evidence type="ECO:0000256" key="8">
    <source>
        <dbReference type="PIRSR" id="PIRSR613078-3"/>
    </source>
</evidence>
<comment type="similarity">
    <text evidence="1 5">Belongs to the phosphoglycerate mutase family. BPG-dependent PGAM subfamily.</text>
</comment>
<keyword evidence="2 5" id="KW-0312">Gluconeogenesis</keyword>
<evidence type="ECO:0000256" key="4">
    <source>
        <dbReference type="ARBA" id="ARBA00023235"/>
    </source>
</evidence>
<dbReference type="EC" id="5.4.2.11" evidence="5 9"/>
<feature type="binding site" evidence="5 7">
    <location>
        <begin position="21"/>
        <end position="22"/>
    </location>
    <ligand>
        <name>substrate</name>
    </ligand>
</feature>
<comment type="pathway">
    <text evidence="5 9">Carbohydrate degradation; glycolysis; pyruvate from D-glyceraldehyde 3-phosphate: step 3/5.</text>
</comment>
<feature type="binding site" evidence="5 7">
    <location>
        <position position="96"/>
    </location>
    <ligand>
        <name>substrate</name>
    </ligand>
</feature>
<dbReference type="InterPro" id="IPR005952">
    <property type="entry name" value="Phosphogly_mut1"/>
</dbReference>
<protein>
    <recommendedName>
        <fullName evidence="5 9">2,3-bisphosphoglycerate-dependent phosphoglycerate mutase</fullName>
        <shortName evidence="5">BPG-dependent PGAM</shortName>
        <shortName evidence="5">PGAM</shortName>
        <shortName evidence="5">Phosphoglyceromutase</shortName>
        <shortName evidence="5">dPGM</shortName>
        <ecNumber evidence="5 9">5.4.2.11</ecNumber>
    </recommendedName>
</protein>
<feature type="binding site" evidence="5 7">
    <location>
        <position position="58"/>
    </location>
    <ligand>
        <name>substrate</name>
    </ligand>
</feature>
<gene>
    <name evidence="5" type="primary">gpmA</name>
    <name evidence="10" type="ORF">HS960_16055</name>
</gene>
<organism evidence="10 11">
    <name type="scientific">Sphingobacterium paramultivorum</name>
    <dbReference type="NCBI Taxonomy" id="2886510"/>
    <lineage>
        <taxon>Bacteria</taxon>
        <taxon>Pseudomonadati</taxon>
        <taxon>Bacteroidota</taxon>
        <taxon>Sphingobacteriia</taxon>
        <taxon>Sphingobacteriales</taxon>
        <taxon>Sphingobacteriaceae</taxon>
        <taxon>Sphingobacterium</taxon>
    </lineage>
</organism>
<dbReference type="GO" id="GO:0006096">
    <property type="term" value="P:glycolytic process"/>
    <property type="evidence" value="ECO:0007669"/>
    <property type="project" value="UniProtKB-UniRule"/>
</dbReference>
<feature type="active site" description="Tele-phosphohistidine intermediate" evidence="5 6">
    <location>
        <position position="9"/>
    </location>
</feature>
<dbReference type="InterPro" id="IPR013078">
    <property type="entry name" value="His_Pase_superF_clade-1"/>
</dbReference>
<evidence type="ECO:0000256" key="5">
    <source>
        <dbReference type="HAMAP-Rule" id="MF_01039"/>
    </source>
</evidence>
<dbReference type="GO" id="GO:0004619">
    <property type="term" value="F:phosphoglycerate mutase activity"/>
    <property type="evidence" value="ECO:0007669"/>
    <property type="project" value="UniProtKB-UniRule"/>
</dbReference>
<dbReference type="HAMAP" id="MF_01039">
    <property type="entry name" value="PGAM_GpmA"/>
    <property type="match status" value="1"/>
</dbReference>
<dbReference type="InterPro" id="IPR001345">
    <property type="entry name" value="PG/BPGM_mutase_AS"/>
</dbReference>
<dbReference type="AlphaFoldDB" id="A0A7G5E508"/>
<dbReference type="PANTHER" id="PTHR11931">
    <property type="entry name" value="PHOSPHOGLYCERATE MUTASE"/>
    <property type="match status" value="1"/>
</dbReference>
<dbReference type="PROSITE" id="PS00175">
    <property type="entry name" value="PG_MUTASE"/>
    <property type="match status" value="1"/>
</dbReference>
<dbReference type="Gene3D" id="3.40.50.1240">
    <property type="entry name" value="Phosphoglycerate mutase-like"/>
    <property type="match status" value="1"/>
</dbReference>
<dbReference type="SMART" id="SM00855">
    <property type="entry name" value="PGAM"/>
    <property type="match status" value="1"/>
</dbReference>
<feature type="active site" description="Proton donor/acceptor" evidence="5 6">
    <location>
        <position position="85"/>
    </location>
</feature>
<comment type="catalytic activity">
    <reaction evidence="5 9">
        <text>(2R)-2-phosphoglycerate = (2R)-3-phosphoglycerate</text>
        <dbReference type="Rhea" id="RHEA:15901"/>
        <dbReference type="ChEBI" id="CHEBI:58272"/>
        <dbReference type="ChEBI" id="CHEBI:58289"/>
        <dbReference type="EC" id="5.4.2.11"/>
    </reaction>
</comment>
<feature type="binding site" evidence="5 7">
    <location>
        <begin position="85"/>
        <end position="88"/>
    </location>
    <ligand>
        <name>substrate</name>
    </ligand>
</feature>
<evidence type="ECO:0000256" key="3">
    <source>
        <dbReference type="ARBA" id="ARBA00023152"/>
    </source>
</evidence>
<sequence length="191" mass="21657">MAKLFLVRHGQSQWNLENRFTGWQDVDITELGQQEARQAGLALANEPIDIAYTSTLIRAQHTLSIILHEMGDPPIPIVIDAALNERGYGKLEGLNKAETAEKYGSEQVHIWRRSFDVPPPGGESLKDTYERVIPYYERFIAPKLKEGKNVLVVAHGNSLRALIMFLEHLSPEQILEREIATGQPIKYQIEE</sequence>
<evidence type="ECO:0000256" key="7">
    <source>
        <dbReference type="PIRSR" id="PIRSR613078-2"/>
    </source>
</evidence>
<evidence type="ECO:0000256" key="2">
    <source>
        <dbReference type="ARBA" id="ARBA00022432"/>
    </source>
</evidence>
<dbReference type="PIRSF" id="PIRSF000709">
    <property type="entry name" value="6PFK_2-Ptase"/>
    <property type="match status" value="1"/>
</dbReference>
<feature type="site" description="Transition state stabilizer" evidence="5 8">
    <location>
        <position position="155"/>
    </location>
</feature>
<dbReference type="GO" id="GO:0006094">
    <property type="term" value="P:gluconeogenesis"/>
    <property type="evidence" value="ECO:0007669"/>
    <property type="project" value="UniProtKB-UniRule"/>
</dbReference>
<accession>A0A7G5E508</accession>
<dbReference type="Pfam" id="PF00300">
    <property type="entry name" value="His_Phos_1"/>
    <property type="match status" value="1"/>
</dbReference>
<keyword evidence="3 5" id="KW-0324">Glycolysis</keyword>
<dbReference type="SUPFAM" id="SSF53254">
    <property type="entry name" value="Phosphoglycerate mutase-like"/>
    <property type="match status" value="1"/>
</dbReference>